<dbReference type="Proteomes" id="UP000585474">
    <property type="component" value="Unassembled WGS sequence"/>
</dbReference>
<evidence type="ECO:0000256" key="2">
    <source>
        <dbReference type="ARBA" id="ARBA00023015"/>
    </source>
</evidence>
<dbReference type="EMBL" id="BJWL01000015">
    <property type="protein sequence ID" value="GFZ02076.1"/>
    <property type="molecule type" value="Genomic_DNA"/>
</dbReference>
<reference evidence="7 8" key="1">
    <citation type="submission" date="2019-07" db="EMBL/GenBank/DDBJ databases">
        <title>De Novo Assembly of kiwifruit Actinidia rufa.</title>
        <authorList>
            <person name="Sugita-Konishi S."/>
            <person name="Sato K."/>
            <person name="Mori E."/>
            <person name="Abe Y."/>
            <person name="Kisaki G."/>
            <person name="Hamano K."/>
            <person name="Suezawa K."/>
            <person name="Otani M."/>
            <person name="Fukuda T."/>
            <person name="Manabe T."/>
            <person name="Gomi K."/>
            <person name="Tabuchi M."/>
            <person name="Akimitsu K."/>
            <person name="Kataoka I."/>
        </authorList>
    </citation>
    <scope>NUCLEOTIDE SEQUENCE [LARGE SCALE GENOMIC DNA]</scope>
    <source>
        <strain evidence="8">cv. Fuchu</strain>
    </source>
</reference>
<protein>
    <recommendedName>
        <fullName evidence="9">TF-B3 domain-containing protein</fullName>
    </recommendedName>
</protein>
<keyword evidence="3" id="KW-0238">DNA-binding</keyword>
<dbReference type="GO" id="GO:0003700">
    <property type="term" value="F:DNA-binding transcription factor activity"/>
    <property type="evidence" value="ECO:0007669"/>
    <property type="project" value="InterPro"/>
</dbReference>
<dbReference type="GO" id="GO:0003677">
    <property type="term" value="F:DNA binding"/>
    <property type="evidence" value="ECO:0007669"/>
    <property type="project" value="UniProtKB-KW"/>
</dbReference>
<evidence type="ECO:0000256" key="3">
    <source>
        <dbReference type="ARBA" id="ARBA00023125"/>
    </source>
</evidence>
<evidence type="ECO:0000313" key="8">
    <source>
        <dbReference type="Proteomes" id="UP000585474"/>
    </source>
</evidence>
<keyword evidence="4" id="KW-0804">Transcription</keyword>
<evidence type="ECO:0000256" key="6">
    <source>
        <dbReference type="SAM" id="MobiDB-lite"/>
    </source>
</evidence>
<accession>A0A7J0FTN8</accession>
<evidence type="ECO:0000256" key="1">
    <source>
        <dbReference type="ARBA" id="ARBA00004123"/>
    </source>
</evidence>
<evidence type="ECO:0000256" key="5">
    <source>
        <dbReference type="ARBA" id="ARBA00023242"/>
    </source>
</evidence>
<proteinExistence type="predicted"/>
<feature type="region of interest" description="Disordered" evidence="6">
    <location>
        <begin position="191"/>
        <end position="215"/>
    </location>
</feature>
<name>A0A7J0FTN8_9ERIC</name>
<dbReference type="InterPro" id="IPR015300">
    <property type="entry name" value="DNA-bd_pseudobarrel_sf"/>
</dbReference>
<dbReference type="PANTHER" id="PTHR31140:SF58">
    <property type="entry name" value="DNA-BINDING PROTEIN RAV1"/>
    <property type="match status" value="1"/>
</dbReference>
<comment type="caution">
    <text evidence="7">The sequence shown here is derived from an EMBL/GenBank/DDBJ whole genome shotgun (WGS) entry which is preliminary data.</text>
</comment>
<sequence>MALDDKEVKKMDSTAEQEYAVVQELPSRGGRQAFVITRGWQGFVNRHNLEAMDLIRFYRPEPHPHDNHYLIECVDCEKLLAENNVIARIISDKNIPEFKRLFPVKEIPAQIWYKAVRLKFTDAGNKDWCMKIEFHEGVGFYEVSEGWKEFVNHHKLETADEIQIYKPVQPLHSRHFLINYVKSGEVWTNLTQHGKEKPDGGDDTQGDGGSYKGKEIALGLGPVAPIPKQKRTRFARLSEL</sequence>
<evidence type="ECO:0000313" key="7">
    <source>
        <dbReference type="EMBL" id="GFZ02076.1"/>
    </source>
</evidence>
<organism evidence="7 8">
    <name type="scientific">Actinidia rufa</name>
    <dbReference type="NCBI Taxonomy" id="165716"/>
    <lineage>
        <taxon>Eukaryota</taxon>
        <taxon>Viridiplantae</taxon>
        <taxon>Streptophyta</taxon>
        <taxon>Embryophyta</taxon>
        <taxon>Tracheophyta</taxon>
        <taxon>Spermatophyta</taxon>
        <taxon>Magnoliopsida</taxon>
        <taxon>eudicotyledons</taxon>
        <taxon>Gunneridae</taxon>
        <taxon>Pentapetalae</taxon>
        <taxon>asterids</taxon>
        <taxon>Ericales</taxon>
        <taxon>Actinidiaceae</taxon>
        <taxon>Actinidia</taxon>
    </lineage>
</organism>
<keyword evidence="5" id="KW-0539">Nucleus</keyword>
<evidence type="ECO:0000256" key="4">
    <source>
        <dbReference type="ARBA" id="ARBA00023163"/>
    </source>
</evidence>
<gene>
    <name evidence="7" type="ORF">Acr_15g0006850</name>
</gene>
<dbReference type="GO" id="GO:0005634">
    <property type="term" value="C:nucleus"/>
    <property type="evidence" value="ECO:0007669"/>
    <property type="project" value="UniProtKB-SubCell"/>
</dbReference>
<dbReference type="InterPro" id="IPR044800">
    <property type="entry name" value="LEC2-like"/>
</dbReference>
<dbReference type="AlphaFoldDB" id="A0A7J0FTN8"/>
<dbReference type="SUPFAM" id="SSF101936">
    <property type="entry name" value="DNA-binding pseudobarrel domain"/>
    <property type="match status" value="2"/>
</dbReference>
<dbReference type="PANTHER" id="PTHR31140">
    <property type="entry name" value="B3 DOMAIN-CONTAINING TRANSCRIPTION FACTOR ABI3"/>
    <property type="match status" value="1"/>
</dbReference>
<evidence type="ECO:0008006" key="9">
    <source>
        <dbReference type="Google" id="ProtNLM"/>
    </source>
</evidence>
<keyword evidence="2" id="KW-0805">Transcription regulation</keyword>
<keyword evidence="8" id="KW-1185">Reference proteome</keyword>
<dbReference type="Gene3D" id="2.40.330.10">
    <property type="entry name" value="DNA-binding pseudobarrel domain"/>
    <property type="match status" value="2"/>
</dbReference>
<dbReference type="OrthoDB" id="1588403at2759"/>
<comment type="subcellular location">
    <subcellularLocation>
        <location evidence="1">Nucleus</location>
    </subcellularLocation>
</comment>